<organism evidence="2 3">
    <name type="scientific">[Emmonsia] crescens</name>
    <dbReference type="NCBI Taxonomy" id="73230"/>
    <lineage>
        <taxon>Eukaryota</taxon>
        <taxon>Fungi</taxon>
        <taxon>Dikarya</taxon>
        <taxon>Ascomycota</taxon>
        <taxon>Pezizomycotina</taxon>
        <taxon>Eurotiomycetes</taxon>
        <taxon>Eurotiomycetidae</taxon>
        <taxon>Onygenales</taxon>
        <taxon>Ajellomycetaceae</taxon>
        <taxon>Emergomyces</taxon>
    </lineage>
</organism>
<sequence>MVFSGPMILVGYAARVEQKPTCLTLVVSVFAVLPLSGRFLEMSRPLRLIAVVFSWTRLPGAGPFGSIPLLVVIVFFKTLIRHALALIEKFREVDIEPVHA</sequence>
<dbReference type="EMBL" id="LCZI01000998">
    <property type="protein sequence ID" value="KKZ63171.1"/>
    <property type="molecule type" value="Genomic_DNA"/>
</dbReference>
<dbReference type="Proteomes" id="UP000034164">
    <property type="component" value="Unassembled WGS sequence"/>
</dbReference>
<dbReference type="VEuPathDB" id="FungiDB:EMCG_02467"/>
<reference evidence="3" key="1">
    <citation type="journal article" date="2015" name="PLoS Genet.">
        <title>The dynamic genome and transcriptome of the human fungal pathogen Blastomyces and close relative Emmonsia.</title>
        <authorList>
            <person name="Munoz J.F."/>
            <person name="Gauthier G.M."/>
            <person name="Desjardins C.A."/>
            <person name="Gallo J.E."/>
            <person name="Holder J."/>
            <person name="Sullivan T.D."/>
            <person name="Marty A.J."/>
            <person name="Carmen J.C."/>
            <person name="Chen Z."/>
            <person name="Ding L."/>
            <person name="Gujja S."/>
            <person name="Magrini V."/>
            <person name="Misas E."/>
            <person name="Mitreva M."/>
            <person name="Priest M."/>
            <person name="Saif S."/>
            <person name="Whiston E.A."/>
            <person name="Young S."/>
            <person name="Zeng Q."/>
            <person name="Goldman W.E."/>
            <person name="Mardis E.R."/>
            <person name="Taylor J.W."/>
            <person name="McEwen J.G."/>
            <person name="Clay O.K."/>
            <person name="Klein B.S."/>
            <person name="Cuomo C.A."/>
        </authorList>
    </citation>
    <scope>NUCLEOTIDE SEQUENCE [LARGE SCALE GENOMIC DNA]</scope>
    <source>
        <strain evidence="3">UAMH 3008</strain>
    </source>
</reference>
<keyword evidence="1" id="KW-1133">Transmembrane helix</keyword>
<evidence type="ECO:0000313" key="2">
    <source>
        <dbReference type="EMBL" id="KKZ63171.1"/>
    </source>
</evidence>
<evidence type="ECO:0000256" key="1">
    <source>
        <dbReference type="SAM" id="Phobius"/>
    </source>
</evidence>
<name>A0A0G2J911_9EURO</name>
<feature type="transmembrane region" description="Helical" evidence="1">
    <location>
        <begin position="21"/>
        <end position="40"/>
    </location>
</feature>
<dbReference type="AlphaFoldDB" id="A0A0G2J911"/>
<gene>
    <name evidence="2" type="ORF">EMCG_02467</name>
</gene>
<keyword evidence="1" id="KW-0472">Membrane</keyword>
<feature type="transmembrane region" description="Helical" evidence="1">
    <location>
        <begin position="60"/>
        <end position="80"/>
    </location>
</feature>
<comment type="caution">
    <text evidence="2">The sequence shown here is derived from an EMBL/GenBank/DDBJ whole genome shotgun (WGS) entry which is preliminary data.</text>
</comment>
<evidence type="ECO:0000313" key="3">
    <source>
        <dbReference type="Proteomes" id="UP000034164"/>
    </source>
</evidence>
<accession>A0A0G2J911</accession>
<keyword evidence="1" id="KW-0812">Transmembrane</keyword>
<proteinExistence type="predicted"/>
<protein>
    <submittedName>
        <fullName evidence="2">Uncharacterized protein</fullName>
    </submittedName>
</protein>